<proteinExistence type="predicted"/>
<evidence type="ECO:0000313" key="2">
    <source>
        <dbReference type="EMBL" id="GFD60365.1"/>
    </source>
</evidence>
<protein>
    <submittedName>
        <fullName evidence="2">Uncharacterized protein</fullName>
    </submittedName>
</protein>
<dbReference type="AlphaFoldDB" id="A0A699XKD6"/>
<gene>
    <name evidence="2" type="ORF">Tci_932334</name>
</gene>
<comment type="caution">
    <text evidence="2">The sequence shown here is derived from an EMBL/GenBank/DDBJ whole genome shotgun (WGS) entry which is preliminary data.</text>
</comment>
<accession>A0A699XKD6</accession>
<organism evidence="2">
    <name type="scientific">Tanacetum cinerariifolium</name>
    <name type="common">Dalmatian daisy</name>
    <name type="synonym">Chrysanthemum cinerariifolium</name>
    <dbReference type="NCBI Taxonomy" id="118510"/>
    <lineage>
        <taxon>Eukaryota</taxon>
        <taxon>Viridiplantae</taxon>
        <taxon>Streptophyta</taxon>
        <taxon>Embryophyta</taxon>
        <taxon>Tracheophyta</taxon>
        <taxon>Spermatophyta</taxon>
        <taxon>Magnoliopsida</taxon>
        <taxon>eudicotyledons</taxon>
        <taxon>Gunneridae</taxon>
        <taxon>Pentapetalae</taxon>
        <taxon>asterids</taxon>
        <taxon>campanulids</taxon>
        <taxon>Asterales</taxon>
        <taxon>Asteraceae</taxon>
        <taxon>Asteroideae</taxon>
        <taxon>Anthemideae</taxon>
        <taxon>Anthemidinae</taxon>
        <taxon>Tanacetum</taxon>
    </lineage>
</organism>
<feature type="region of interest" description="Disordered" evidence="1">
    <location>
        <begin position="42"/>
        <end position="76"/>
    </location>
</feature>
<name>A0A699XKD6_TANCI</name>
<reference evidence="2" key="1">
    <citation type="journal article" date="2019" name="Sci. Rep.">
        <title>Draft genome of Tanacetum cinerariifolium, the natural source of mosquito coil.</title>
        <authorList>
            <person name="Yamashiro T."/>
            <person name="Shiraishi A."/>
            <person name="Satake H."/>
            <person name="Nakayama K."/>
        </authorList>
    </citation>
    <scope>NUCLEOTIDE SEQUENCE</scope>
</reference>
<feature type="non-terminal residue" evidence="2">
    <location>
        <position position="1"/>
    </location>
</feature>
<sequence>ATNILGDLADSTHEHVFTELDRVRFLLGSIEPLVEFSVESLGPQMPPAESQSAPELRTLVDQRLGPGPADVGAAEH</sequence>
<dbReference type="EMBL" id="BKCJ011876771">
    <property type="protein sequence ID" value="GFD60365.1"/>
    <property type="molecule type" value="Genomic_DNA"/>
</dbReference>
<evidence type="ECO:0000256" key="1">
    <source>
        <dbReference type="SAM" id="MobiDB-lite"/>
    </source>
</evidence>